<dbReference type="Proteomes" id="UP000323142">
    <property type="component" value="Unassembled WGS sequence"/>
</dbReference>
<accession>A0A5B2U2Y9</accession>
<gene>
    <name evidence="2" type="ORF">F0L46_25965</name>
</gene>
<dbReference type="InterPro" id="IPR029787">
    <property type="entry name" value="Nucleotide_cyclase"/>
</dbReference>
<dbReference type="CDD" id="cd01949">
    <property type="entry name" value="GGDEF"/>
    <property type="match status" value="1"/>
</dbReference>
<reference evidence="2 3" key="1">
    <citation type="submission" date="2019-09" db="EMBL/GenBank/DDBJ databases">
        <title>Salinarimonas rosea gen. nov., sp. nov., a new member of the a-2 subgroup of the Proteobacteria.</title>
        <authorList>
            <person name="Liu J."/>
        </authorList>
    </citation>
    <scope>NUCLEOTIDE SEQUENCE [LARGE SCALE GENOMIC DNA]</scope>
    <source>
        <strain evidence="2 3">BN140002</strain>
    </source>
</reference>
<evidence type="ECO:0000313" key="2">
    <source>
        <dbReference type="EMBL" id="KAA2220999.1"/>
    </source>
</evidence>
<dbReference type="PANTHER" id="PTHR46663:SF4">
    <property type="entry name" value="DIGUANYLATE CYCLASE DGCT-RELATED"/>
    <property type="match status" value="1"/>
</dbReference>
<proteinExistence type="predicted"/>
<reference evidence="2 3" key="2">
    <citation type="submission" date="2019-09" db="EMBL/GenBank/DDBJ databases">
        <authorList>
            <person name="Jin C."/>
        </authorList>
    </citation>
    <scope>NUCLEOTIDE SEQUENCE [LARGE SCALE GENOMIC DNA]</scope>
    <source>
        <strain evidence="2 3">BN140002</strain>
    </source>
</reference>
<evidence type="ECO:0000259" key="1">
    <source>
        <dbReference type="PROSITE" id="PS50887"/>
    </source>
</evidence>
<dbReference type="Pfam" id="PF00990">
    <property type="entry name" value="GGDEF"/>
    <property type="match status" value="1"/>
</dbReference>
<dbReference type="InterPro" id="IPR043128">
    <property type="entry name" value="Rev_trsase/Diguanyl_cyclase"/>
</dbReference>
<feature type="non-terminal residue" evidence="2">
    <location>
        <position position="1"/>
    </location>
</feature>
<dbReference type="SUPFAM" id="SSF55073">
    <property type="entry name" value="Nucleotide cyclase"/>
    <property type="match status" value="1"/>
</dbReference>
<dbReference type="InterPro" id="IPR000160">
    <property type="entry name" value="GGDEF_dom"/>
</dbReference>
<dbReference type="PROSITE" id="PS50887">
    <property type="entry name" value="GGDEF"/>
    <property type="match status" value="1"/>
</dbReference>
<dbReference type="AlphaFoldDB" id="A0A5B2U2Y9"/>
<feature type="domain" description="GGDEF" evidence="1">
    <location>
        <begin position="21"/>
        <end position="71"/>
    </location>
</feature>
<dbReference type="EMBL" id="VUOA01000288">
    <property type="protein sequence ID" value="KAA2220999.1"/>
    <property type="molecule type" value="Genomic_DNA"/>
</dbReference>
<dbReference type="Gene3D" id="3.30.70.270">
    <property type="match status" value="1"/>
</dbReference>
<organism evidence="2 3">
    <name type="scientific">Salinarimonas soli</name>
    <dbReference type="NCBI Taxonomy" id="1638099"/>
    <lineage>
        <taxon>Bacteria</taxon>
        <taxon>Pseudomonadati</taxon>
        <taxon>Pseudomonadota</taxon>
        <taxon>Alphaproteobacteria</taxon>
        <taxon>Hyphomicrobiales</taxon>
        <taxon>Salinarimonadaceae</taxon>
        <taxon>Salinarimonas</taxon>
    </lineage>
</organism>
<dbReference type="NCBIfam" id="TIGR00254">
    <property type="entry name" value="GGDEF"/>
    <property type="match status" value="1"/>
</dbReference>
<dbReference type="PANTHER" id="PTHR46663">
    <property type="entry name" value="DIGUANYLATE CYCLASE DGCT-RELATED"/>
    <property type="match status" value="1"/>
</dbReference>
<protein>
    <submittedName>
        <fullName evidence="2">Diguanylate cyclase</fullName>
    </submittedName>
</protein>
<name>A0A5B2U2Y9_9HYPH</name>
<keyword evidence="3" id="KW-1185">Reference proteome</keyword>
<feature type="non-terminal residue" evidence="2">
    <location>
        <position position="71"/>
    </location>
</feature>
<evidence type="ECO:0000313" key="3">
    <source>
        <dbReference type="Proteomes" id="UP000323142"/>
    </source>
</evidence>
<dbReference type="RefSeq" id="WP_149822454.1">
    <property type="nucleotide sequence ID" value="NZ_VUOA01000288.1"/>
</dbReference>
<dbReference type="InterPro" id="IPR052163">
    <property type="entry name" value="DGC-Regulatory_Protein"/>
</dbReference>
<comment type="caution">
    <text evidence="2">The sequence shown here is derived from an EMBL/GenBank/DDBJ whole genome shotgun (WGS) entry which is preliminary data.</text>
</comment>
<sequence length="71" mass="8036">NRRYLDSHLSALFDEASMRGRQLSVLVLDVDRFKSVNDTWGHDAGDEVLREFATRVRANTRGIDVVARFGG</sequence>
<dbReference type="OrthoDB" id="9812260at2"/>